<evidence type="ECO:0000256" key="1">
    <source>
        <dbReference type="SAM" id="MobiDB-lite"/>
    </source>
</evidence>
<dbReference type="Proteomes" id="UP000015453">
    <property type="component" value="Unassembled WGS sequence"/>
</dbReference>
<gene>
    <name evidence="2" type="ORF">M569_03622</name>
</gene>
<accession>S8D1C2</accession>
<organism evidence="2 3">
    <name type="scientific">Genlisea aurea</name>
    <dbReference type="NCBI Taxonomy" id="192259"/>
    <lineage>
        <taxon>Eukaryota</taxon>
        <taxon>Viridiplantae</taxon>
        <taxon>Streptophyta</taxon>
        <taxon>Embryophyta</taxon>
        <taxon>Tracheophyta</taxon>
        <taxon>Spermatophyta</taxon>
        <taxon>Magnoliopsida</taxon>
        <taxon>eudicotyledons</taxon>
        <taxon>Gunneridae</taxon>
        <taxon>Pentapetalae</taxon>
        <taxon>asterids</taxon>
        <taxon>lamiids</taxon>
        <taxon>Lamiales</taxon>
        <taxon>Lentibulariaceae</taxon>
        <taxon>Genlisea</taxon>
    </lineage>
</organism>
<dbReference type="PANTHER" id="PTHR48433">
    <property type="entry name" value="OUTER ENVELOPE PROTEIN 61-LIKE"/>
    <property type="match status" value="1"/>
</dbReference>
<proteinExistence type="predicted"/>
<feature type="region of interest" description="Disordered" evidence="1">
    <location>
        <begin position="47"/>
        <end position="68"/>
    </location>
</feature>
<comment type="caution">
    <text evidence="2">The sequence shown here is derived from an EMBL/GenBank/DDBJ whole genome shotgun (WGS) entry which is preliminary data.</text>
</comment>
<keyword evidence="3" id="KW-1185">Reference proteome</keyword>
<dbReference type="OrthoDB" id="245563at2759"/>
<sequence>SPVDLQEQMRNQMKDPATRQMLTSMMKNMNPDAMANMSEQLGFKLSREEAEKAQQAMSNLSPEALDTV</sequence>
<dbReference type="EMBL" id="AUSU01001388">
    <property type="protein sequence ID" value="EPS71136.1"/>
    <property type="molecule type" value="Genomic_DNA"/>
</dbReference>
<dbReference type="AlphaFoldDB" id="S8D1C2"/>
<dbReference type="PANTHER" id="PTHR48433:SF1">
    <property type="entry name" value="OUTER ENVELOPE PROTEIN 61-LIKE"/>
    <property type="match status" value="1"/>
</dbReference>
<name>S8D1C2_9LAMI</name>
<evidence type="ECO:0000313" key="3">
    <source>
        <dbReference type="Proteomes" id="UP000015453"/>
    </source>
</evidence>
<feature type="non-terminal residue" evidence="2">
    <location>
        <position position="68"/>
    </location>
</feature>
<dbReference type="InterPro" id="IPR053319">
    <property type="entry name" value="OEP61"/>
</dbReference>
<reference evidence="2 3" key="1">
    <citation type="journal article" date="2013" name="BMC Genomics">
        <title>The miniature genome of a carnivorous plant Genlisea aurea contains a low number of genes and short non-coding sequences.</title>
        <authorList>
            <person name="Leushkin E.V."/>
            <person name="Sutormin R.A."/>
            <person name="Nabieva E.R."/>
            <person name="Penin A.A."/>
            <person name="Kondrashov A.S."/>
            <person name="Logacheva M.D."/>
        </authorList>
    </citation>
    <scope>NUCLEOTIDE SEQUENCE [LARGE SCALE GENOMIC DNA]</scope>
</reference>
<feature type="non-terminal residue" evidence="2">
    <location>
        <position position="1"/>
    </location>
</feature>
<evidence type="ECO:0000313" key="2">
    <source>
        <dbReference type="EMBL" id="EPS71136.1"/>
    </source>
</evidence>
<protein>
    <submittedName>
        <fullName evidence="2">Uncharacterized protein</fullName>
    </submittedName>
</protein>